<dbReference type="EMBL" id="GBRH01172812">
    <property type="protein sequence ID" value="JAE25084.1"/>
    <property type="molecule type" value="Transcribed_RNA"/>
</dbReference>
<accession>A0A0A9GNW0</accession>
<evidence type="ECO:0000256" key="1">
    <source>
        <dbReference type="SAM" id="Phobius"/>
    </source>
</evidence>
<keyword evidence="1" id="KW-0472">Membrane</keyword>
<keyword evidence="1" id="KW-1133">Transmembrane helix</keyword>
<name>A0A0A9GNW0_ARUDO</name>
<reference evidence="2" key="1">
    <citation type="submission" date="2014-09" db="EMBL/GenBank/DDBJ databases">
        <authorList>
            <person name="Magalhaes I.L.F."/>
            <person name="Oliveira U."/>
            <person name="Santos F.R."/>
            <person name="Vidigal T.H.D.A."/>
            <person name="Brescovit A.D."/>
            <person name="Santos A.J."/>
        </authorList>
    </citation>
    <scope>NUCLEOTIDE SEQUENCE</scope>
    <source>
        <tissue evidence="2">Shoot tissue taken approximately 20 cm above the soil surface</tissue>
    </source>
</reference>
<dbReference type="AlphaFoldDB" id="A0A0A9GNW0"/>
<protein>
    <submittedName>
        <fullName evidence="2">Uncharacterized protein</fullName>
    </submittedName>
</protein>
<proteinExistence type="predicted"/>
<feature type="transmembrane region" description="Helical" evidence="1">
    <location>
        <begin position="92"/>
        <end position="113"/>
    </location>
</feature>
<reference evidence="2" key="2">
    <citation type="journal article" date="2015" name="Data Brief">
        <title>Shoot transcriptome of the giant reed, Arundo donax.</title>
        <authorList>
            <person name="Barrero R.A."/>
            <person name="Guerrero F.D."/>
            <person name="Moolhuijzen P."/>
            <person name="Goolsby J.A."/>
            <person name="Tidwell J."/>
            <person name="Bellgard S.E."/>
            <person name="Bellgard M.I."/>
        </authorList>
    </citation>
    <scope>NUCLEOTIDE SEQUENCE</scope>
    <source>
        <tissue evidence="2">Shoot tissue taken approximately 20 cm above the soil surface</tissue>
    </source>
</reference>
<sequence>MGPPPRARWTRARRRPPALQLRPRRCLPPLFGEGHDGVDGVDREGALLRLCAEERQRRAPFFRFNACAGRMLTKVTNRIEVQYDGTNREHQVLGATTGCISLFFLAVGLLFWWKHRRNQQILFSVDDTNTLRTSTLEA</sequence>
<keyword evidence="1" id="KW-0812">Transmembrane</keyword>
<evidence type="ECO:0000313" key="2">
    <source>
        <dbReference type="EMBL" id="JAE25084.1"/>
    </source>
</evidence>
<organism evidence="2">
    <name type="scientific">Arundo donax</name>
    <name type="common">Giant reed</name>
    <name type="synonym">Donax arundinaceus</name>
    <dbReference type="NCBI Taxonomy" id="35708"/>
    <lineage>
        <taxon>Eukaryota</taxon>
        <taxon>Viridiplantae</taxon>
        <taxon>Streptophyta</taxon>
        <taxon>Embryophyta</taxon>
        <taxon>Tracheophyta</taxon>
        <taxon>Spermatophyta</taxon>
        <taxon>Magnoliopsida</taxon>
        <taxon>Liliopsida</taxon>
        <taxon>Poales</taxon>
        <taxon>Poaceae</taxon>
        <taxon>PACMAD clade</taxon>
        <taxon>Arundinoideae</taxon>
        <taxon>Arundineae</taxon>
        <taxon>Arundo</taxon>
    </lineage>
</organism>